<reference evidence="1 2" key="1">
    <citation type="submission" date="2016-10" db="EMBL/GenBank/DDBJ databases">
        <authorList>
            <person name="de Groot N.N."/>
        </authorList>
    </citation>
    <scope>NUCLEOTIDE SEQUENCE [LARGE SCALE GENOMIC DNA]</scope>
    <source>
        <strain evidence="1 2">CPCC 100156</strain>
    </source>
</reference>
<dbReference type="AlphaFoldDB" id="A0A1G6JER8"/>
<evidence type="ECO:0000313" key="1">
    <source>
        <dbReference type="EMBL" id="SDC16386.1"/>
    </source>
</evidence>
<gene>
    <name evidence="1" type="ORF">SAMN04487779_1001129</name>
</gene>
<dbReference type="STRING" id="938405.SAMN02927895_00316"/>
<dbReference type="EMBL" id="FMZX01000001">
    <property type="protein sequence ID" value="SDC16386.1"/>
    <property type="molecule type" value="Genomic_DNA"/>
</dbReference>
<organism evidence="1 2">
    <name type="scientific">Belnapia rosea</name>
    <dbReference type="NCBI Taxonomy" id="938405"/>
    <lineage>
        <taxon>Bacteria</taxon>
        <taxon>Pseudomonadati</taxon>
        <taxon>Pseudomonadota</taxon>
        <taxon>Alphaproteobacteria</taxon>
        <taxon>Acetobacterales</taxon>
        <taxon>Roseomonadaceae</taxon>
        <taxon>Belnapia</taxon>
    </lineage>
</organism>
<dbReference type="RefSeq" id="WP_090560467.1">
    <property type="nucleotide sequence ID" value="NZ_FMXZ01000001.1"/>
</dbReference>
<proteinExistence type="predicted"/>
<name>A0A1G6JER8_9PROT</name>
<keyword evidence="2" id="KW-1185">Reference proteome</keyword>
<dbReference type="Proteomes" id="UP000198925">
    <property type="component" value="Unassembled WGS sequence"/>
</dbReference>
<protein>
    <submittedName>
        <fullName evidence="1">Uncharacterized protein</fullName>
    </submittedName>
</protein>
<accession>A0A1G6JER8</accession>
<sequence length="85" mass="9424">MDRELHHHLTTLLDGLRPLLAMAERDGVPGQAAARLRMAAAEIEEALEPGTLRRRADDERAVDAANDEAIRRGERERGAWGIDEA</sequence>
<evidence type="ECO:0000313" key="2">
    <source>
        <dbReference type="Proteomes" id="UP000198925"/>
    </source>
</evidence>